<comment type="subcellular location">
    <subcellularLocation>
        <location evidence="1">Endomembrane system</location>
        <topology evidence="1">Multi-pass membrane protein</topology>
    </subcellularLocation>
    <subcellularLocation>
        <location evidence="5">Membrane</location>
        <topology evidence="5">Multi-pass membrane protein</topology>
    </subcellularLocation>
</comment>
<protein>
    <recommendedName>
        <fullName evidence="7">NADH:quinone oxidoreductase/Mrp antiporter transmembrane domain-containing protein</fullName>
    </recommendedName>
</protein>
<evidence type="ECO:0000259" key="7">
    <source>
        <dbReference type="Pfam" id="PF00361"/>
    </source>
</evidence>
<feature type="transmembrane region" description="Helical" evidence="6">
    <location>
        <begin position="263"/>
        <end position="287"/>
    </location>
</feature>
<dbReference type="GO" id="GO:0012505">
    <property type="term" value="C:endomembrane system"/>
    <property type="evidence" value="ECO:0007669"/>
    <property type="project" value="UniProtKB-SubCell"/>
</dbReference>
<feature type="transmembrane region" description="Helical" evidence="6">
    <location>
        <begin position="307"/>
        <end position="327"/>
    </location>
</feature>
<evidence type="ECO:0000256" key="2">
    <source>
        <dbReference type="ARBA" id="ARBA00022692"/>
    </source>
</evidence>
<accession>A0A0P7C087</accession>
<dbReference type="AlphaFoldDB" id="A0A0P7C087"/>
<dbReference type="STRING" id="1605367.AFM12_15845"/>
<evidence type="ECO:0000256" key="5">
    <source>
        <dbReference type="RuleBase" id="RU000320"/>
    </source>
</evidence>
<proteinExistence type="predicted"/>
<dbReference type="EMBL" id="LGTQ01000012">
    <property type="protein sequence ID" value="KPM47371.1"/>
    <property type="molecule type" value="Genomic_DNA"/>
</dbReference>
<dbReference type="PANTHER" id="PTHR22773">
    <property type="entry name" value="NADH DEHYDROGENASE"/>
    <property type="match status" value="1"/>
</dbReference>
<dbReference type="Proteomes" id="UP000050454">
    <property type="component" value="Unassembled WGS sequence"/>
</dbReference>
<name>A0A0P7C087_9BACT</name>
<evidence type="ECO:0000256" key="1">
    <source>
        <dbReference type="ARBA" id="ARBA00004127"/>
    </source>
</evidence>
<feature type="transmembrane region" description="Helical" evidence="6">
    <location>
        <begin position="62"/>
        <end position="84"/>
    </location>
</feature>
<dbReference type="Pfam" id="PF00361">
    <property type="entry name" value="Proton_antipo_M"/>
    <property type="match status" value="1"/>
</dbReference>
<dbReference type="InterPro" id="IPR001750">
    <property type="entry name" value="ND/Mrp_TM"/>
</dbReference>
<evidence type="ECO:0000256" key="6">
    <source>
        <dbReference type="SAM" id="Phobius"/>
    </source>
</evidence>
<evidence type="ECO:0000256" key="4">
    <source>
        <dbReference type="ARBA" id="ARBA00023136"/>
    </source>
</evidence>
<feature type="transmembrane region" description="Helical" evidence="6">
    <location>
        <begin position="104"/>
        <end position="129"/>
    </location>
</feature>
<keyword evidence="4 6" id="KW-0472">Membrane</keyword>
<feature type="transmembrane region" description="Helical" evidence="6">
    <location>
        <begin position="170"/>
        <end position="189"/>
    </location>
</feature>
<evidence type="ECO:0000313" key="9">
    <source>
        <dbReference type="Proteomes" id="UP000050454"/>
    </source>
</evidence>
<sequence length="377" mass="41495">MKYDLEGEYYVLILGIAFSLSFLLMSSHLLSMFVAMEAVSLSSYMLVAFRQKAHNLEAGIKYLIFGATSTALMLYGASFLYGITGSLSFAGIQQGLTSGTSDGNMVQIALLMTLAGPLFKLSAAPFHIWAPDVYEATPTPLISYLAIAPKIGGLYIAFRLLETVPYDHTIILSIIILLSILIGNFSALTQKNAKRMMGYSGIAQSGFLLVGLLGLEITGLRASGFYMAVYIFMTSGAFLLLDMVEKQTKSFQFSDMSGLSQKFVFFGIIGLIFMVGLTGLPPTAGFTAKFLVFTNVWEQYSGGGHKILLWVLLFGLINTAISIYYYFKIPYFMFLKTPPENKSENSLNMTQLSLLTILAFAVLALFFAPQWVQNQLF</sequence>
<feature type="transmembrane region" description="Helical" evidence="6">
    <location>
        <begin position="352"/>
        <end position="372"/>
    </location>
</feature>
<gene>
    <name evidence="8" type="ORF">AFM12_15845</name>
</gene>
<evidence type="ECO:0000313" key="8">
    <source>
        <dbReference type="EMBL" id="KPM47371.1"/>
    </source>
</evidence>
<dbReference type="GO" id="GO:0016020">
    <property type="term" value="C:membrane"/>
    <property type="evidence" value="ECO:0007669"/>
    <property type="project" value="UniProtKB-SubCell"/>
</dbReference>
<feature type="transmembrane region" description="Helical" evidence="6">
    <location>
        <begin position="223"/>
        <end position="242"/>
    </location>
</feature>
<feature type="domain" description="NADH:quinone oxidoreductase/Mrp antiporter transmembrane" evidence="7">
    <location>
        <begin position="26"/>
        <end position="300"/>
    </location>
</feature>
<keyword evidence="2 5" id="KW-0812">Transmembrane</keyword>
<organism evidence="8 9">
    <name type="scientific">Jiulongibacter sediminis</name>
    <dbReference type="NCBI Taxonomy" id="1605367"/>
    <lineage>
        <taxon>Bacteria</taxon>
        <taxon>Pseudomonadati</taxon>
        <taxon>Bacteroidota</taxon>
        <taxon>Cytophagia</taxon>
        <taxon>Cytophagales</taxon>
        <taxon>Leadbetterellaceae</taxon>
        <taxon>Jiulongibacter</taxon>
    </lineage>
</organism>
<keyword evidence="9" id="KW-1185">Reference proteome</keyword>
<feature type="transmembrane region" description="Helical" evidence="6">
    <location>
        <begin position="7"/>
        <end position="24"/>
    </location>
</feature>
<feature type="transmembrane region" description="Helical" evidence="6">
    <location>
        <begin position="141"/>
        <end position="158"/>
    </location>
</feature>
<evidence type="ECO:0000256" key="3">
    <source>
        <dbReference type="ARBA" id="ARBA00022989"/>
    </source>
</evidence>
<feature type="transmembrane region" description="Helical" evidence="6">
    <location>
        <begin position="196"/>
        <end position="217"/>
    </location>
</feature>
<feature type="transmembrane region" description="Helical" evidence="6">
    <location>
        <begin position="30"/>
        <end position="50"/>
    </location>
</feature>
<comment type="caution">
    <text evidence="8">The sequence shown here is derived from an EMBL/GenBank/DDBJ whole genome shotgun (WGS) entry which is preliminary data.</text>
</comment>
<keyword evidence="3 6" id="KW-1133">Transmembrane helix</keyword>
<dbReference type="PATRIC" id="fig|1605367.3.peg.595"/>
<reference evidence="8 9" key="1">
    <citation type="submission" date="2015-07" db="EMBL/GenBank/DDBJ databases">
        <title>The draft genome sequence of Leadbetterella sp. JN14-9.</title>
        <authorList>
            <person name="Liu Y."/>
            <person name="Du J."/>
            <person name="Shao Z."/>
        </authorList>
    </citation>
    <scope>NUCLEOTIDE SEQUENCE [LARGE SCALE GENOMIC DNA]</scope>
    <source>
        <strain evidence="8 9">JN14-9</strain>
    </source>
</reference>